<keyword evidence="10" id="KW-1185">Reference proteome</keyword>
<feature type="chain" id="PRO_5042999166" description="Gnk2-homologous domain-containing protein" evidence="7">
    <location>
        <begin position="26"/>
        <end position="476"/>
    </location>
</feature>
<reference evidence="9 10" key="1">
    <citation type="submission" date="2024-01" db="EMBL/GenBank/DDBJ databases">
        <title>The genomes of 5 underutilized Papilionoideae crops provide insights into root nodulation and disease resistanc.</title>
        <authorList>
            <person name="Jiang F."/>
        </authorList>
    </citation>
    <scope>NUCLEOTIDE SEQUENCE [LARGE SCALE GENOMIC DNA]</scope>
    <source>
        <strain evidence="9">DUOXIRENSHENG_FW03</strain>
        <tissue evidence="9">Leaves</tissue>
    </source>
</reference>
<gene>
    <name evidence="9" type="ORF">VNO78_19291</name>
</gene>
<feature type="domain" description="Gnk2-homologous" evidence="8">
    <location>
        <begin position="141"/>
        <end position="249"/>
    </location>
</feature>
<dbReference type="PANTHER" id="PTHR32099">
    <property type="entry name" value="CYSTEINE-RICH REPEAT SECRETORY PROTEIN"/>
    <property type="match status" value="1"/>
</dbReference>
<keyword evidence="1 7" id="KW-0732">Signal</keyword>
<evidence type="ECO:0000313" key="9">
    <source>
        <dbReference type="EMBL" id="KAK7391013.1"/>
    </source>
</evidence>
<evidence type="ECO:0000256" key="5">
    <source>
        <dbReference type="SAM" id="MobiDB-lite"/>
    </source>
</evidence>
<evidence type="ECO:0000256" key="4">
    <source>
        <dbReference type="ARBA" id="ARBA00047951"/>
    </source>
</evidence>
<sequence length="476" mass="52226">MAWNSFKLLFLFVLASFLCFSTSKAQAPTFLYQNCSTNITTPNSTFQINLSTLLSSLSSNATANNEFHNSTVTGTNSSDTVYGLFMCRGDIPSQLCEQCVVNATQKLSSDSECSLSKQAVIWYDECMVRYSNRSFFSTVDTRPAAGLWNTANISNQESFMRLMFDTMNETADEAASSPIGSKKYATKQANISGFQSLYCLAQCTPDLSPQGCRTCLNSTIQLLPWCCEGKQGGRILYPSCNIRYELYPFYRTNNTASAPSPAPSRSVPPTPTTSSNSGASNGISSGTIVAIVVPISVAVLLFIVGIWILWKRTGAAKRRNSAQDPKTGTEISSAESLRFDFSTIEAVTNKFSNANKLGEGGFGEVYKAWKLWKDEAPLELLDESLRESYSQNEVMRCIHIGLLCVQEDPADRPAMASVVLMLDSYSVTLPGPNQPAFFINSRTEQNMPKALLIDKSTTKSTPMSVNDMSFSEIDPR</sequence>
<evidence type="ECO:0000256" key="6">
    <source>
        <dbReference type="SAM" id="Phobius"/>
    </source>
</evidence>
<dbReference type="InterPro" id="IPR038408">
    <property type="entry name" value="GNK2_sf"/>
</dbReference>
<dbReference type="AlphaFoldDB" id="A0AAN9XGK8"/>
<dbReference type="InterPro" id="IPR011009">
    <property type="entry name" value="Kinase-like_dom_sf"/>
</dbReference>
<feature type="region of interest" description="Disordered" evidence="5">
    <location>
        <begin position="257"/>
        <end position="279"/>
    </location>
</feature>
<keyword evidence="6" id="KW-0472">Membrane</keyword>
<proteinExistence type="predicted"/>
<keyword evidence="6" id="KW-1133">Transmembrane helix</keyword>
<keyword evidence="2" id="KW-0677">Repeat</keyword>
<feature type="domain" description="Gnk2-homologous" evidence="8">
    <location>
        <begin position="28"/>
        <end position="135"/>
    </location>
</feature>
<dbReference type="PANTHER" id="PTHR32099:SF110">
    <property type="entry name" value="CYSTEINE-RICH RECEPTOR-KINASE-LIKE PROTEIN"/>
    <property type="match status" value="1"/>
</dbReference>
<evidence type="ECO:0000256" key="7">
    <source>
        <dbReference type="SAM" id="SignalP"/>
    </source>
</evidence>
<dbReference type="CDD" id="cd23509">
    <property type="entry name" value="Gnk2-like"/>
    <property type="match status" value="2"/>
</dbReference>
<evidence type="ECO:0000256" key="3">
    <source>
        <dbReference type="ARBA" id="ARBA00047558"/>
    </source>
</evidence>
<protein>
    <recommendedName>
        <fullName evidence="8">Gnk2-homologous domain-containing protein</fullName>
    </recommendedName>
</protein>
<evidence type="ECO:0000313" key="10">
    <source>
        <dbReference type="Proteomes" id="UP001386955"/>
    </source>
</evidence>
<dbReference type="Proteomes" id="UP001386955">
    <property type="component" value="Unassembled WGS sequence"/>
</dbReference>
<comment type="caution">
    <text evidence="9">The sequence shown here is derived from an EMBL/GenBank/DDBJ whole genome shotgun (WGS) entry which is preliminary data.</text>
</comment>
<comment type="catalytic activity">
    <reaction evidence="3">
        <text>L-seryl-[protein] + ATP = O-phospho-L-seryl-[protein] + ADP + H(+)</text>
        <dbReference type="Rhea" id="RHEA:17989"/>
        <dbReference type="Rhea" id="RHEA-COMP:9863"/>
        <dbReference type="Rhea" id="RHEA-COMP:11604"/>
        <dbReference type="ChEBI" id="CHEBI:15378"/>
        <dbReference type="ChEBI" id="CHEBI:29999"/>
        <dbReference type="ChEBI" id="CHEBI:30616"/>
        <dbReference type="ChEBI" id="CHEBI:83421"/>
        <dbReference type="ChEBI" id="CHEBI:456216"/>
    </reaction>
</comment>
<dbReference type="PROSITE" id="PS51473">
    <property type="entry name" value="GNK2"/>
    <property type="match status" value="2"/>
</dbReference>
<dbReference type="Pfam" id="PF01657">
    <property type="entry name" value="Stress-antifung"/>
    <property type="match status" value="2"/>
</dbReference>
<dbReference type="InterPro" id="IPR002902">
    <property type="entry name" value="GNK2"/>
</dbReference>
<dbReference type="FunFam" id="3.30.430.20:FF:000013">
    <property type="entry name" value="Cysteine-rich RLK (RECEPTOR-like protein kinase) 23"/>
    <property type="match status" value="1"/>
</dbReference>
<dbReference type="Gene3D" id="3.30.430.20">
    <property type="entry name" value="Gnk2 domain, C-X8-C-X2-C motif"/>
    <property type="match status" value="2"/>
</dbReference>
<evidence type="ECO:0000256" key="1">
    <source>
        <dbReference type="ARBA" id="ARBA00022729"/>
    </source>
</evidence>
<dbReference type="FunFam" id="3.30.430.20:FF:000012">
    <property type="entry name" value="Cysteine-rich receptor-like protein kinase 25"/>
    <property type="match status" value="1"/>
</dbReference>
<feature type="compositionally biased region" description="Pro residues" evidence="5">
    <location>
        <begin position="260"/>
        <end position="271"/>
    </location>
</feature>
<dbReference type="SUPFAM" id="SSF56112">
    <property type="entry name" value="Protein kinase-like (PK-like)"/>
    <property type="match status" value="1"/>
</dbReference>
<evidence type="ECO:0000256" key="2">
    <source>
        <dbReference type="ARBA" id="ARBA00022737"/>
    </source>
</evidence>
<accession>A0AAN9XGK8</accession>
<feature type="transmembrane region" description="Helical" evidence="6">
    <location>
        <begin position="288"/>
        <end position="310"/>
    </location>
</feature>
<organism evidence="9 10">
    <name type="scientific">Psophocarpus tetragonolobus</name>
    <name type="common">Winged bean</name>
    <name type="synonym">Dolichos tetragonolobus</name>
    <dbReference type="NCBI Taxonomy" id="3891"/>
    <lineage>
        <taxon>Eukaryota</taxon>
        <taxon>Viridiplantae</taxon>
        <taxon>Streptophyta</taxon>
        <taxon>Embryophyta</taxon>
        <taxon>Tracheophyta</taxon>
        <taxon>Spermatophyta</taxon>
        <taxon>Magnoliopsida</taxon>
        <taxon>eudicotyledons</taxon>
        <taxon>Gunneridae</taxon>
        <taxon>Pentapetalae</taxon>
        <taxon>rosids</taxon>
        <taxon>fabids</taxon>
        <taxon>Fabales</taxon>
        <taxon>Fabaceae</taxon>
        <taxon>Papilionoideae</taxon>
        <taxon>50 kb inversion clade</taxon>
        <taxon>NPAAA clade</taxon>
        <taxon>indigoferoid/millettioid clade</taxon>
        <taxon>Phaseoleae</taxon>
        <taxon>Psophocarpus</taxon>
    </lineage>
</organism>
<evidence type="ECO:0000259" key="8">
    <source>
        <dbReference type="PROSITE" id="PS51473"/>
    </source>
</evidence>
<name>A0AAN9XGK8_PSOTE</name>
<feature type="signal peptide" evidence="7">
    <location>
        <begin position="1"/>
        <end position="25"/>
    </location>
</feature>
<comment type="catalytic activity">
    <reaction evidence="4">
        <text>L-threonyl-[protein] + ATP = O-phospho-L-threonyl-[protein] + ADP + H(+)</text>
        <dbReference type="Rhea" id="RHEA:46608"/>
        <dbReference type="Rhea" id="RHEA-COMP:11060"/>
        <dbReference type="Rhea" id="RHEA-COMP:11605"/>
        <dbReference type="ChEBI" id="CHEBI:15378"/>
        <dbReference type="ChEBI" id="CHEBI:30013"/>
        <dbReference type="ChEBI" id="CHEBI:30616"/>
        <dbReference type="ChEBI" id="CHEBI:61977"/>
        <dbReference type="ChEBI" id="CHEBI:456216"/>
    </reaction>
</comment>
<dbReference type="Gene3D" id="3.30.200.20">
    <property type="entry name" value="Phosphorylase Kinase, domain 1"/>
    <property type="match status" value="1"/>
</dbReference>
<keyword evidence="6" id="KW-0812">Transmembrane</keyword>
<dbReference type="EMBL" id="JAYMYS010000005">
    <property type="protein sequence ID" value="KAK7391013.1"/>
    <property type="molecule type" value="Genomic_DNA"/>
</dbReference>